<organism evidence="7 8">
    <name type="scientific">Candidatus Merdivivens pullicola</name>
    <dbReference type="NCBI Taxonomy" id="2840872"/>
    <lineage>
        <taxon>Bacteria</taxon>
        <taxon>Pseudomonadati</taxon>
        <taxon>Bacteroidota</taxon>
        <taxon>Bacteroidia</taxon>
        <taxon>Bacteroidales</taxon>
        <taxon>Muribaculaceae</taxon>
        <taxon>Muribaculaceae incertae sedis</taxon>
        <taxon>Candidatus Merdivivens</taxon>
    </lineage>
</organism>
<dbReference type="Proteomes" id="UP000823604">
    <property type="component" value="Unassembled WGS sequence"/>
</dbReference>
<proteinExistence type="inferred from homology"/>
<dbReference type="AlphaFoldDB" id="A0A9D9NGW8"/>
<dbReference type="PROSITE" id="PS51257">
    <property type="entry name" value="PROKAR_LIPOPROTEIN"/>
    <property type="match status" value="1"/>
</dbReference>
<evidence type="ECO:0000256" key="3">
    <source>
        <dbReference type="ARBA" id="ARBA00022448"/>
    </source>
</evidence>
<dbReference type="EMBL" id="JADIMA010000041">
    <property type="protein sequence ID" value="MBO8472910.1"/>
    <property type="molecule type" value="Genomic_DNA"/>
</dbReference>
<dbReference type="Gene3D" id="2.40.50.100">
    <property type="match status" value="1"/>
</dbReference>
<evidence type="ECO:0000259" key="6">
    <source>
        <dbReference type="Pfam" id="PF25967"/>
    </source>
</evidence>
<dbReference type="InterPro" id="IPR058627">
    <property type="entry name" value="MdtA-like_C"/>
</dbReference>
<protein>
    <submittedName>
        <fullName evidence="7">Efflux RND transporter periplasmic adaptor subunit</fullName>
    </submittedName>
</protein>
<evidence type="ECO:0000313" key="7">
    <source>
        <dbReference type="EMBL" id="MBO8472910.1"/>
    </source>
</evidence>
<feature type="domain" description="CusB-like beta-barrel" evidence="5">
    <location>
        <begin position="193"/>
        <end position="265"/>
    </location>
</feature>
<dbReference type="Gene3D" id="1.10.287.470">
    <property type="entry name" value="Helix hairpin bin"/>
    <property type="match status" value="1"/>
</dbReference>
<feature type="domain" description="Multidrug resistance protein MdtA-like C-terminal permuted SH3" evidence="6">
    <location>
        <begin position="272"/>
        <end position="330"/>
    </location>
</feature>
<dbReference type="NCBIfam" id="TIGR01730">
    <property type="entry name" value="RND_mfp"/>
    <property type="match status" value="1"/>
</dbReference>
<dbReference type="Pfam" id="PF25967">
    <property type="entry name" value="RND-MFP_C"/>
    <property type="match status" value="1"/>
</dbReference>
<dbReference type="InterPro" id="IPR058625">
    <property type="entry name" value="MdtA-like_BSH"/>
</dbReference>
<feature type="domain" description="Multidrug resistance protein MdtA-like barrel-sandwich hybrid" evidence="4">
    <location>
        <begin position="67"/>
        <end position="176"/>
    </location>
</feature>
<evidence type="ECO:0000259" key="5">
    <source>
        <dbReference type="Pfam" id="PF25954"/>
    </source>
</evidence>
<name>A0A9D9NGW8_9BACT</name>
<dbReference type="Pfam" id="PF25954">
    <property type="entry name" value="Beta-barrel_RND_2"/>
    <property type="match status" value="1"/>
</dbReference>
<dbReference type="Gene3D" id="2.40.30.170">
    <property type="match status" value="1"/>
</dbReference>
<evidence type="ECO:0000256" key="2">
    <source>
        <dbReference type="ARBA" id="ARBA00009477"/>
    </source>
</evidence>
<gene>
    <name evidence="7" type="ORF">IAB81_04705</name>
</gene>
<accession>A0A9D9NGW8</accession>
<dbReference type="SUPFAM" id="SSF111369">
    <property type="entry name" value="HlyD-like secretion proteins"/>
    <property type="match status" value="1"/>
</dbReference>
<dbReference type="GO" id="GO:1990281">
    <property type="term" value="C:efflux pump complex"/>
    <property type="evidence" value="ECO:0007669"/>
    <property type="project" value="TreeGrafter"/>
</dbReference>
<evidence type="ECO:0000313" key="8">
    <source>
        <dbReference type="Proteomes" id="UP000823604"/>
    </source>
</evidence>
<dbReference type="InterPro" id="IPR058792">
    <property type="entry name" value="Beta-barrel_RND_2"/>
</dbReference>
<comment type="caution">
    <text evidence="7">The sequence shown here is derived from an EMBL/GenBank/DDBJ whole genome shotgun (WGS) entry which is preliminary data.</text>
</comment>
<dbReference type="Gene3D" id="2.40.420.20">
    <property type="match status" value="1"/>
</dbReference>
<dbReference type="PANTHER" id="PTHR30469:SF20">
    <property type="entry name" value="EFFLUX RND TRANSPORTER PERIPLASMIC ADAPTOR SUBUNIT"/>
    <property type="match status" value="1"/>
</dbReference>
<dbReference type="InterPro" id="IPR006143">
    <property type="entry name" value="RND_pump_MFP"/>
</dbReference>
<dbReference type="Pfam" id="PF25917">
    <property type="entry name" value="BSH_RND"/>
    <property type="match status" value="1"/>
</dbReference>
<reference evidence="7" key="1">
    <citation type="submission" date="2020-10" db="EMBL/GenBank/DDBJ databases">
        <authorList>
            <person name="Gilroy R."/>
        </authorList>
    </citation>
    <scope>NUCLEOTIDE SEQUENCE</scope>
    <source>
        <strain evidence="7">B1-8020</strain>
    </source>
</reference>
<evidence type="ECO:0000259" key="4">
    <source>
        <dbReference type="Pfam" id="PF25917"/>
    </source>
</evidence>
<evidence type="ECO:0000256" key="1">
    <source>
        <dbReference type="ARBA" id="ARBA00004196"/>
    </source>
</evidence>
<sequence length="343" mass="36508">MEKILRFTCAIVMALAVCSCTSGRGGSGRHIPAVEVFSVDSASLSAIPSEFTGVADGSYNTVLSFSVSGNIEKIFIKEGQRVSSGDLLAVLDKRTAENAFSAAKASYDRAEDGYRRAKEVYEKGSMPEVKWIEVSSQRDQAAALFDIARKNLEDCSLYSPVDGVVSSVLVEQGMNVPAFRPVIELIDPDAVEIEIKVPENEISGLSIGEIAEVEVPAVEKSGIVAEVVSKGVSADPLSHSYKVRLSMPVSDGIMPGMTCRVVFSRNLCGREAFVLPGKSVSVSNDGRRYVWVVVDGRARRKYIDVAGMTSSGVLVSSGVECGDAVVSEGMTKISEGMGVSVVK</sequence>
<dbReference type="GO" id="GO:0015562">
    <property type="term" value="F:efflux transmembrane transporter activity"/>
    <property type="evidence" value="ECO:0007669"/>
    <property type="project" value="TreeGrafter"/>
</dbReference>
<comment type="subcellular location">
    <subcellularLocation>
        <location evidence="1">Cell envelope</location>
    </subcellularLocation>
</comment>
<dbReference type="PANTHER" id="PTHR30469">
    <property type="entry name" value="MULTIDRUG RESISTANCE PROTEIN MDTA"/>
    <property type="match status" value="1"/>
</dbReference>
<comment type="similarity">
    <text evidence="2">Belongs to the membrane fusion protein (MFP) (TC 8.A.1) family.</text>
</comment>
<keyword evidence="3" id="KW-0813">Transport</keyword>
<reference evidence="7" key="2">
    <citation type="journal article" date="2021" name="PeerJ">
        <title>Extensive microbial diversity within the chicken gut microbiome revealed by metagenomics and culture.</title>
        <authorList>
            <person name="Gilroy R."/>
            <person name="Ravi A."/>
            <person name="Getino M."/>
            <person name="Pursley I."/>
            <person name="Horton D.L."/>
            <person name="Alikhan N.F."/>
            <person name="Baker D."/>
            <person name="Gharbi K."/>
            <person name="Hall N."/>
            <person name="Watson M."/>
            <person name="Adriaenssens E.M."/>
            <person name="Foster-Nyarko E."/>
            <person name="Jarju S."/>
            <person name="Secka A."/>
            <person name="Antonio M."/>
            <person name="Oren A."/>
            <person name="Chaudhuri R.R."/>
            <person name="La Ragione R."/>
            <person name="Hildebrand F."/>
            <person name="Pallen M.J."/>
        </authorList>
    </citation>
    <scope>NUCLEOTIDE SEQUENCE</scope>
    <source>
        <strain evidence="7">B1-8020</strain>
    </source>
</reference>